<dbReference type="CDD" id="cd01392">
    <property type="entry name" value="HTH_LacI"/>
    <property type="match status" value="1"/>
</dbReference>
<organism evidence="5 6">
    <name type="scientific">Brachybacterium fresconis</name>
    <dbReference type="NCBI Taxonomy" id="173363"/>
    <lineage>
        <taxon>Bacteria</taxon>
        <taxon>Bacillati</taxon>
        <taxon>Actinomycetota</taxon>
        <taxon>Actinomycetes</taxon>
        <taxon>Micrococcales</taxon>
        <taxon>Dermabacteraceae</taxon>
        <taxon>Brachybacterium</taxon>
    </lineage>
</organism>
<proteinExistence type="predicted"/>
<dbReference type="InterPro" id="IPR028082">
    <property type="entry name" value="Peripla_BP_I"/>
</dbReference>
<dbReference type="InterPro" id="IPR000843">
    <property type="entry name" value="HTH_LacI"/>
</dbReference>
<dbReference type="Gene3D" id="1.10.260.40">
    <property type="entry name" value="lambda repressor-like DNA-binding domains"/>
    <property type="match status" value="1"/>
</dbReference>
<dbReference type="PANTHER" id="PTHR30146">
    <property type="entry name" value="LACI-RELATED TRANSCRIPTIONAL REPRESSOR"/>
    <property type="match status" value="1"/>
</dbReference>
<evidence type="ECO:0000313" key="6">
    <source>
        <dbReference type="Proteomes" id="UP000698222"/>
    </source>
</evidence>
<comment type="caution">
    <text evidence="5">The sequence shown here is derived from an EMBL/GenBank/DDBJ whole genome shotgun (WGS) entry which is preliminary data.</text>
</comment>
<dbReference type="SMART" id="SM00354">
    <property type="entry name" value="HTH_LACI"/>
    <property type="match status" value="1"/>
</dbReference>
<keyword evidence="2 5" id="KW-0238">DNA-binding</keyword>
<dbReference type="EMBL" id="JAGIOC010000001">
    <property type="protein sequence ID" value="MBP2409819.1"/>
    <property type="molecule type" value="Genomic_DNA"/>
</dbReference>
<keyword evidence="6" id="KW-1185">Reference proteome</keyword>
<evidence type="ECO:0000256" key="3">
    <source>
        <dbReference type="ARBA" id="ARBA00023163"/>
    </source>
</evidence>
<keyword evidence="1" id="KW-0805">Transcription regulation</keyword>
<dbReference type="InterPro" id="IPR046335">
    <property type="entry name" value="LacI/GalR-like_sensor"/>
</dbReference>
<evidence type="ECO:0000259" key="4">
    <source>
        <dbReference type="PROSITE" id="PS50932"/>
    </source>
</evidence>
<accession>A0ABS4YM35</accession>
<protein>
    <submittedName>
        <fullName evidence="5">DNA-binding LacI/PurR family transcriptional regulator</fullName>
    </submittedName>
</protein>
<feature type="domain" description="HTH lacI-type" evidence="4">
    <location>
        <begin position="11"/>
        <end position="65"/>
    </location>
</feature>
<gene>
    <name evidence="5" type="ORF">JOF44_002722</name>
</gene>
<dbReference type="RefSeq" id="WP_209892456.1">
    <property type="nucleotide sequence ID" value="NZ_BAAAJV010000025.1"/>
</dbReference>
<dbReference type="Pfam" id="PF13377">
    <property type="entry name" value="Peripla_BP_3"/>
    <property type="match status" value="1"/>
</dbReference>
<dbReference type="Gene3D" id="3.40.50.2300">
    <property type="match status" value="2"/>
</dbReference>
<dbReference type="InterPro" id="IPR010982">
    <property type="entry name" value="Lambda_DNA-bd_dom_sf"/>
</dbReference>
<sequence length="360" mass="38057">MTPPPSPGRRPTMRDVAQEAGVSTALVSIVVRGAVGASEATRGRVLDAAQRIGYVRDERARLLRARRSMDIGVCFETQQPFHHKLLDVMYAAVVSTEHSIVLSAVTPSRGEGAALHDLVAYRCGAIISLGSRLPSQELSEVASGIPLVVANRSMGQELDWVSSDDEQGIALAVEHLVELGHRDVVFATSAGAAGADERNEGFTAAAEKSGAIGEIVEGGSTEVSGAELAVALLERDELPSGVIAFNDRSALGMLDVFVRRGVRVPHDISVVGYDDSEIAGRSYVQLTTIAQDTQAMGQAAVELAVSRIVDEFEGGVRPREVGLAPGASETSFPRRSPEVSSLRIPTTLVVRMTTGPPRSV</sequence>
<evidence type="ECO:0000256" key="1">
    <source>
        <dbReference type="ARBA" id="ARBA00023015"/>
    </source>
</evidence>
<dbReference type="SUPFAM" id="SSF53822">
    <property type="entry name" value="Periplasmic binding protein-like I"/>
    <property type="match status" value="1"/>
</dbReference>
<reference evidence="5 6" key="1">
    <citation type="submission" date="2021-03" db="EMBL/GenBank/DDBJ databases">
        <title>Sequencing the genomes of 1000 actinobacteria strains.</title>
        <authorList>
            <person name="Klenk H.-P."/>
        </authorList>
    </citation>
    <scope>NUCLEOTIDE SEQUENCE [LARGE SCALE GENOMIC DNA]</scope>
    <source>
        <strain evidence="5 6">DSM 14564</strain>
    </source>
</reference>
<dbReference type="GO" id="GO:0003677">
    <property type="term" value="F:DNA binding"/>
    <property type="evidence" value="ECO:0007669"/>
    <property type="project" value="UniProtKB-KW"/>
</dbReference>
<evidence type="ECO:0000256" key="2">
    <source>
        <dbReference type="ARBA" id="ARBA00023125"/>
    </source>
</evidence>
<dbReference type="Proteomes" id="UP000698222">
    <property type="component" value="Unassembled WGS sequence"/>
</dbReference>
<dbReference type="PROSITE" id="PS50932">
    <property type="entry name" value="HTH_LACI_2"/>
    <property type="match status" value="1"/>
</dbReference>
<evidence type="ECO:0000313" key="5">
    <source>
        <dbReference type="EMBL" id="MBP2409819.1"/>
    </source>
</evidence>
<name>A0ABS4YM35_9MICO</name>
<dbReference type="PANTHER" id="PTHR30146:SF153">
    <property type="entry name" value="LACTOSE OPERON REPRESSOR"/>
    <property type="match status" value="1"/>
</dbReference>
<keyword evidence="3" id="KW-0804">Transcription</keyword>
<dbReference type="Pfam" id="PF00356">
    <property type="entry name" value="LacI"/>
    <property type="match status" value="1"/>
</dbReference>
<dbReference type="SUPFAM" id="SSF47413">
    <property type="entry name" value="lambda repressor-like DNA-binding domains"/>
    <property type="match status" value="1"/>
</dbReference>
<dbReference type="CDD" id="cd06267">
    <property type="entry name" value="PBP1_LacI_sugar_binding-like"/>
    <property type="match status" value="1"/>
</dbReference>